<evidence type="ECO:0000313" key="3">
    <source>
        <dbReference type="Proteomes" id="UP000249135"/>
    </source>
</evidence>
<dbReference type="CDD" id="cd13578">
    <property type="entry name" value="PBP2_Bug27"/>
    <property type="match status" value="1"/>
</dbReference>
<protein>
    <recommendedName>
        <fullName evidence="4">Tripartite tricarboxylate transporter substrate binding protein</fullName>
    </recommendedName>
</protein>
<dbReference type="Pfam" id="PF03401">
    <property type="entry name" value="TctC"/>
    <property type="match status" value="1"/>
</dbReference>
<dbReference type="Gene3D" id="3.40.190.10">
    <property type="entry name" value="Periplasmic binding protein-like II"/>
    <property type="match status" value="1"/>
</dbReference>
<dbReference type="EMBL" id="QFPP01000014">
    <property type="protein sequence ID" value="PZQ77627.1"/>
    <property type="molecule type" value="Genomic_DNA"/>
</dbReference>
<dbReference type="Proteomes" id="UP000249135">
    <property type="component" value="Unassembled WGS sequence"/>
</dbReference>
<evidence type="ECO:0000313" key="2">
    <source>
        <dbReference type="EMBL" id="PZQ77627.1"/>
    </source>
</evidence>
<gene>
    <name evidence="2" type="ORF">DI563_03150</name>
</gene>
<comment type="similarity">
    <text evidence="1">Belongs to the UPF0065 (bug) family.</text>
</comment>
<dbReference type="PANTHER" id="PTHR42928">
    <property type="entry name" value="TRICARBOXYLATE-BINDING PROTEIN"/>
    <property type="match status" value="1"/>
</dbReference>
<dbReference type="AlphaFoldDB" id="A0A2W5S4H0"/>
<dbReference type="InterPro" id="IPR005064">
    <property type="entry name" value="BUG"/>
</dbReference>
<evidence type="ECO:0008006" key="4">
    <source>
        <dbReference type="Google" id="ProtNLM"/>
    </source>
</evidence>
<sequence length="325" mass="34851">MNRRNFLQAGALCACSAFDAAVRAESYPSRPVQIVVPFPPGGTNDLLARMVAQSLGEQTGGSFVVDNRAGGAAGSVGAQAVAVARADGYTLLLGNTASLAINQSVYPNLRYDPQRDFEPISVIGSSSLVLVVNSKVPARNVAELVQLLRTSPDKYSYASAGAGSPLHLAGKLFKYRTGTEMLHVPYRGTAPAYTDLLSGRISVMFDNTTTAVQHTRAGTIRALAVTGAQRSALFPEVPTLAEAGFKDTEILVWFGLVAPRSTDATITGRLSKAVASSVKDPETRRRLLEFDIELWGSTPEDMRRFMASESAKWKAVVQRSNIRLE</sequence>
<dbReference type="InterPro" id="IPR042100">
    <property type="entry name" value="Bug_dom1"/>
</dbReference>
<dbReference type="SUPFAM" id="SSF53850">
    <property type="entry name" value="Periplasmic binding protein-like II"/>
    <property type="match status" value="1"/>
</dbReference>
<dbReference type="PROSITE" id="PS51257">
    <property type="entry name" value="PROKAR_LIPOPROTEIN"/>
    <property type="match status" value="1"/>
</dbReference>
<name>A0A2W5S4H0_VARPD</name>
<dbReference type="Gene3D" id="3.40.190.150">
    <property type="entry name" value="Bordetella uptake gene, domain 1"/>
    <property type="match status" value="1"/>
</dbReference>
<organism evidence="2 3">
    <name type="scientific">Variovorax paradoxus</name>
    <dbReference type="NCBI Taxonomy" id="34073"/>
    <lineage>
        <taxon>Bacteria</taxon>
        <taxon>Pseudomonadati</taxon>
        <taxon>Pseudomonadota</taxon>
        <taxon>Betaproteobacteria</taxon>
        <taxon>Burkholderiales</taxon>
        <taxon>Comamonadaceae</taxon>
        <taxon>Variovorax</taxon>
    </lineage>
</organism>
<dbReference type="PANTHER" id="PTHR42928:SF5">
    <property type="entry name" value="BLR1237 PROTEIN"/>
    <property type="match status" value="1"/>
</dbReference>
<evidence type="ECO:0000256" key="1">
    <source>
        <dbReference type="ARBA" id="ARBA00006987"/>
    </source>
</evidence>
<reference evidence="2 3" key="1">
    <citation type="submission" date="2017-08" db="EMBL/GenBank/DDBJ databases">
        <title>Infants hospitalized years apart are colonized by the same room-sourced microbial strains.</title>
        <authorList>
            <person name="Brooks B."/>
            <person name="Olm M.R."/>
            <person name="Firek B.A."/>
            <person name="Baker R."/>
            <person name="Thomas B.C."/>
            <person name="Morowitz M.J."/>
            <person name="Banfield J.F."/>
        </authorList>
    </citation>
    <scope>NUCLEOTIDE SEQUENCE [LARGE SCALE GENOMIC DNA]</scope>
    <source>
        <strain evidence="2">S2_005_003_R2_41</strain>
    </source>
</reference>
<accession>A0A2W5S4H0</accession>
<dbReference type="PIRSF" id="PIRSF017082">
    <property type="entry name" value="YflP"/>
    <property type="match status" value="1"/>
</dbReference>
<proteinExistence type="inferred from homology"/>
<comment type="caution">
    <text evidence="2">The sequence shown here is derived from an EMBL/GenBank/DDBJ whole genome shotgun (WGS) entry which is preliminary data.</text>
</comment>